<name>A0A2X2R9U0_CAPOC</name>
<feature type="transmembrane region" description="Helical" evidence="1">
    <location>
        <begin position="104"/>
        <end position="123"/>
    </location>
</feature>
<evidence type="ECO:0000256" key="1">
    <source>
        <dbReference type="SAM" id="Phobius"/>
    </source>
</evidence>
<dbReference type="Proteomes" id="UP000249891">
    <property type="component" value="Unassembled WGS sequence"/>
</dbReference>
<proteinExistence type="predicted"/>
<organism evidence="2 3">
    <name type="scientific">Capnocytophaga ochracea</name>
    <dbReference type="NCBI Taxonomy" id="1018"/>
    <lineage>
        <taxon>Bacteria</taxon>
        <taxon>Pseudomonadati</taxon>
        <taxon>Bacteroidota</taxon>
        <taxon>Flavobacteriia</taxon>
        <taxon>Flavobacteriales</taxon>
        <taxon>Flavobacteriaceae</taxon>
        <taxon>Capnocytophaga</taxon>
    </lineage>
</organism>
<dbReference type="Pfam" id="PF12650">
    <property type="entry name" value="DUF3784"/>
    <property type="match status" value="1"/>
</dbReference>
<feature type="transmembrane region" description="Helical" evidence="1">
    <location>
        <begin position="72"/>
        <end position="92"/>
    </location>
</feature>
<keyword evidence="1" id="KW-0472">Membrane</keyword>
<keyword evidence="1" id="KW-0812">Transmembrane</keyword>
<reference evidence="2 3" key="1">
    <citation type="submission" date="2018-06" db="EMBL/GenBank/DDBJ databases">
        <authorList>
            <consortium name="Pathogen Informatics"/>
            <person name="Doyle S."/>
        </authorList>
    </citation>
    <scope>NUCLEOTIDE SEQUENCE [LARGE SCALE GENOMIC DNA]</scope>
    <source>
        <strain evidence="2 3">NCTC11546</strain>
    </source>
</reference>
<keyword evidence="1" id="KW-1133">Transmembrane helix</keyword>
<accession>A0A2X2R9U0</accession>
<gene>
    <name evidence="2" type="ORF">NCTC11546_01068</name>
</gene>
<feature type="transmembrane region" description="Helical" evidence="1">
    <location>
        <begin position="47"/>
        <end position="66"/>
    </location>
</feature>
<evidence type="ECO:0000313" key="2">
    <source>
        <dbReference type="EMBL" id="SQA77848.1"/>
    </source>
</evidence>
<feature type="transmembrane region" description="Helical" evidence="1">
    <location>
        <begin position="6"/>
        <end position="26"/>
    </location>
</feature>
<dbReference type="EMBL" id="UARG01000017">
    <property type="protein sequence ID" value="SQA77848.1"/>
    <property type="molecule type" value="Genomic_DNA"/>
</dbReference>
<dbReference type="AlphaFoldDB" id="A0A2X2R9U0"/>
<protein>
    <submittedName>
        <fullName evidence="2">Domain of uncharacterized function (DUF3784)</fullName>
    </submittedName>
</protein>
<dbReference type="RefSeq" id="WP_128091210.1">
    <property type="nucleotide sequence ID" value="NZ_UARG01000017.1"/>
</dbReference>
<evidence type="ECO:0000313" key="3">
    <source>
        <dbReference type="Proteomes" id="UP000249891"/>
    </source>
</evidence>
<sequence>MDTLNCILGVFYITMGFLISKFPNLLSGYNTLSDEEKESLKNTDYTLYLRNVFIICGLASIFLTFLSRSVVWDIGVSILPGLLIPILSVLRFNPIKKQASSKKTIYIVLFLIGAVCIFLYYAMRESDIEVSKERIENSGLYHFNIKMKDIDSITLVNELPKFVLRTNGFDVGIIKKGFFKTEKGDVYKLSLRVNTKPYIKIYHSKNQILLLNYGDSIQTLQLFNNIKTHMK</sequence>
<dbReference type="InterPro" id="IPR017259">
    <property type="entry name" value="UCP037672"/>
</dbReference>